<keyword evidence="2" id="KW-1185">Reference proteome</keyword>
<protein>
    <submittedName>
        <fullName evidence="1">YjaG family protein</fullName>
    </submittedName>
</protein>
<comment type="caution">
    <text evidence="1">The sequence shown here is derived from an EMBL/GenBank/DDBJ whole genome shotgun (WGS) entry which is preliminary data.</text>
</comment>
<dbReference type="Gene3D" id="1.20.1590.10">
    <property type="entry name" value="YP_001051499.1 domain like"/>
    <property type="match status" value="1"/>
</dbReference>
<dbReference type="InterPro" id="IPR023381">
    <property type="entry name" value="YP001051499.1-like_dom_sf"/>
</dbReference>
<sequence length="195" mass="22175">MRPLLVHLNMLKIELIKLDHTQLVLFSTLCCERGFLAYKRSSLNIDRSGDEIIRLCLDKVWDWLEGACGVPVFNFENILPEEAFDSSSATAIDVVDALSCLSRLLGGSDKNESLYISELCLNIVDGLAYDNVDLPVNSTNDLAIDEHELIKKEISRQTRDFYEIKNDITGPVFIKRLKNRAVEDITLGYWFEDSQ</sequence>
<dbReference type="Proteomes" id="UP000712570">
    <property type="component" value="Unassembled WGS sequence"/>
</dbReference>
<accession>A0ABX0KNX8</accession>
<dbReference type="EMBL" id="JAAOLX010000002">
    <property type="protein sequence ID" value="NHQ85209.1"/>
    <property type="molecule type" value="Genomic_DNA"/>
</dbReference>
<name>A0ABX0KNX8_9NEIS</name>
<dbReference type="RefSeq" id="WP_166822225.1">
    <property type="nucleotide sequence ID" value="NZ_JAAOLX010000002.1"/>
</dbReference>
<reference evidence="1 2" key="1">
    <citation type="submission" date="2020-03" db="EMBL/GenBank/DDBJ databases">
        <title>Draft genome sequence of environmentally isolated violet-colored cultures.</title>
        <authorList>
            <person name="Wilson H.S."/>
        </authorList>
    </citation>
    <scope>NUCLEOTIDE SEQUENCE [LARGE SCALE GENOMIC DNA]</scope>
    <source>
        <strain evidence="1 2">HSC-16F04</strain>
    </source>
</reference>
<evidence type="ECO:0000313" key="2">
    <source>
        <dbReference type="Proteomes" id="UP000712570"/>
    </source>
</evidence>
<organism evidence="1 2">
    <name type="scientific">Iodobacter violaceini</name>
    <dbReference type="NCBI Taxonomy" id="3044271"/>
    <lineage>
        <taxon>Bacteria</taxon>
        <taxon>Pseudomonadati</taxon>
        <taxon>Pseudomonadota</taxon>
        <taxon>Betaproteobacteria</taxon>
        <taxon>Neisseriales</taxon>
        <taxon>Chitinibacteraceae</taxon>
        <taxon>Iodobacter</taxon>
    </lineage>
</organism>
<evidence type="ECO:0000313" key="1">
    <source>
        <dbReference type="EMBL" id="NHQ85209.1"/>
    </source>
</evidence>
<proteinExistence type="predicted"/>
<gene>
    <name evidence="1" type="ORF">HA050_03670</name>
</gene>
<dbReference type="Pfam" id="PF04222">
    <property type="entry name" value="DUF416"/>
    <property type="match status" value="1"/>
</dbReference>
<dbReference type="InterPro" id="IPR007338">
    <property type="entry name" value="DUF416"/>
</dbReference>